<name>A0ABT8K0E3_9MICC</name>
<comment type="caution">
    <text evidence="2">The sequence shown here is derived from an EMBL/GenBank/DDBJ whole genome shotgun (WGS) entry which is preliminary data.</text>
</comment>
<protein>
    <recommendedName>
        <fullName evidence="4">Lipoprotein</fullName>
    </recommendedName>
</protein>
<dbReference type="RefSeq" id="WP_301226453.1">
    <property type="nucleotide sequence ID" value="NZ_JAROCG010000001.1"/>
</dbReference>
<gene>
    <name evidence="2" type="ORF">P5G52_08440</name>
</gene>
<evidence type="ECO:0008006" key="4">
    <source>
        <dbReference type="Google" id="ProtNLM"/>
    </source>
</evidence>
<feature type="chain" id="PRO_5045683918" description="Lipoprotein" evidence="1">
    <location>
        <begin position="22"/>
        <end position="149"/>
    </location>
</feature>
<evidence type="ECO:0000256" key="1">
    <source>
        <dbReference type="SAM" id="SignalP"/>
    </source>
</evidence>
<dbReference type="EMBL" id="JAROCG010000001">
    <property type="protein sequence ID" value="MDN4610900.1"/>
    <property type="molecule type" value="Genomic_DNA"/>
</dbReference>
<sequence length="149" mass="15279">MERRSSLGAAGAALLAAGLLAGCSAPEPSNNDALSAFSSIEEAYAAVDGVLACEAEPGGEPIVPADGAALTSEQRLCAENVQIDLYPDEAALAKGFEIWSGSHQGEVQLVRGSNWMVVDVTGVATGQPTTWDIERLAGELKGDYSVVGT</sequence>
<keyword evidence="1" id="KW-0732">Signal</keyword>
<proteinExistence type="predicted"/>
<reference evidence="2" key="1">
    <citation type="submission" date="2023-06" db="EMBL/GenBank/DDBJ databases">
        <title>MT1 and MT2 Draft Genomes of Novel Species.</title>
        <authorList>
            <person name="Venkateswaran K."/>
        </authorList>
    </citation>
    <scope>NUCLEOTIDE SEQUENCE</scope>
    <source>
        <strain evidence="2">IIF3SC-B10</strain>
    </source>
</reference>
<accession>A0ABT8K0E3</accession>
<feature type="signal peptide" evidence="1">
    <location>
        <begin position="1"/>
        <end position="21"/>
    </location>
</feature>
<evidence type="ECO:0000313" key="2">
    <source>
        <dbReference type="EMBL" id="MDN4610900.1"/>
    </source>
</evidence>
<dbReference type="Proteomes" id="UP001174209">
    <property type="component" value="Unassembled WGS sequence"/>
</dbReference>
<keyword evidence="3" id="KW-1185">Reference proteome</keyword>
<evidence type="ECO:0000313" key="3">
    <source>
        <dbReference type="Proteomes" id="UP001174209"/>
    </source>
</evidence>
<dbReference type="PROSITE" id="PS51257">
    <property type="entry name" value="PROKAR_LIPOPROTEIN"/>
    <property type="match status" value="1"/>
</dbReference>
<organism evidence="2 3">
    <name type="scientific">Arthrobacter burdickii</name>
    <dbReference type="NCBI Taxonomy" id="3035920"/>
    <lineage>
        <taxon>Bacteria</taxon>
        <taxon>Bacillati</taxon>
        <taxon>Actinomycetota</taxon>
        <taxon>Actinomycetes</taxon>
        <taxon>Micrococcales</taxon>
        <taxon>Micrococcaceae</taxon>
        <taxon>Arthrobacter</taxon>
    </lineage>
</organism>